<dbReference type="AlphaFoldDB" id="A0A6A1VPN7"/>
<evidence type="ECO:0000256" key="2">
    <source>
        <dbReference type="RuleBase" id="RU369004"/>
    </source>
</evidence>
<name>A0A6A1VPN7_9ROSI</name>
<dbReference type="GO" id="GO:0005634">
    <property type="term" value="C:nucleus"/>
    <property type="evidence" value="ECO:0007669"/>
    <property type="project" value="UniProtKB-SubCell"/>
</dbReference>
<keyword evidence="4" id="KW-1185">Reference proteome</keyword>
<dbReference type="GO" id="GO:0009927">
    <property type="term" value="F:histidine phosphotransfer kinase activity"/>
    <property type="evidence" value="ECO:0007669"/>
    <property type="project" value="UniProtKB-UniRule"/>
</dbReference>
<dbReference type="OrthoDB" id="1673781at2759"/>
<dbReference type="GO" id="GO:0009736">
    <property type="term" value="P:cytokinin-activated signaling pathway"/>
    <property type="evidence" value="ECO:0007669"/>
    <property type="project" value="UniProtKB-KW"/>
</dbReference>
<dbReference type="PANTHER" id="PTHR28242">
    <property type="entry name" value="PHOSPHORELAY INTERMEDIATE PROTEIN YPD1"/>
    <property type="match status" value="1"/>
</dbReference>
<dbReference type="GO" id="GO:0000160">
    <property type="term" value="P:phosphorelay signal transduction system"/>
    <property type="evidence" value="ECO:0007669"/>
    <property type="project" value="UniProtKB-UniRule"/>
</dbReference>
<sequence length="92" mass="10306">MDIDALRQQIATMRQSLIDEEILDSQFIQLEQLQGTENPNFVEEMITLYFDDSPEVIAKIEQGLDEGALLDRAKLTATFINSKAAVRGDTSS</sequence>
<gene>
    <name evidence="3" type="ORF">CJ030_MR5G018786</name>
</gene>
<comment type="function">
    <text evidence="2">Functions as a two-component phosphorelay mediators between cytokinin sensor histidine kinases and response regulators (B-type ARRs). Plays an important role in propagating cytokinin signal transduction.</text>
</comment>
<dbReference type="Gene3D" id="1.20.120.160">
    <property type="entry name" value="HPT domain"/>
    <property type="match status" value="1"/>
</dbReference>
<comment type="domain">
    <text evidence="2">Histidine-containing phosphotransfer domain (HPt) contains an active histidine that mediates the phosphotransfer.</text>
</comment>
<proteinExistence type="predicted"/>
<accession>A0A6A1VPN7</accession>
<dbReference type="InterPro" id="IPR036641">
    <property type="entry name" value="HPT_dom_sf"/>
</dbReference>
<dbReference type="InterPro" id="IPR045871">
    <property type="entry name" value="AHP1-5/YPD1"/>
</dbReference>
<keyword evidence="1 2" id="KW-0902">Two-component regulatory system</keyword>
<protein>
    <recommendedName>
        <fullName evidence="2">Histidine-containing phosphotransfer protein</fullName>
    </recommendedName>
</protein>
<organism evidence="3 4">
    <name type="scientific">Morella rubra</name>
    <name type="common">Chinese bayberry</name>
    <dbReference type="NCBI Taxonomy" id="262757"/>
    <lineage>
        <taxon>Eukaryota</taxon>
        <taxon>Viridiplantae</taxon>
        <taxon>Streptophyta</taxon>
        <taxon>Embryophyta</taxon>
        <taxon>Tracheophyta</taxon>
        <taxon>Spermatophyta</taxon>
        <taxon>Magnoliopsida</taxon>
        <taxon>eudicotyledons</taxon>
        <taxon>Gunneridae</taxon>
        <taxon>Pentapetalae</taxon>
        <taxon>rosids</taxon>
        <taxon>fabids</taxon>
        <taxon>Fagales</taxon>
        <taxon>Myricaceae</taxon>
        <taxon>Morella</taxon>
    </lineage>
</organism>
<evidence type="ECO:0000256" key="1">
    <source>
        <dbReference type="ARBA" id="ARBA00023012"/>
    </source>
</evidence>
<dbReference type="PANTHER" id="PTHR28242:SF41">
    <property type="entry name" value="HISTIDINE CONTAINING PHOSPHOTRANSFER PROTEIN"/>
    <property type="match status" value="1"/>
</dbReference>
<dbReference type="SUPFAM" id="SSF47226">
    <property type="entry name" value="Histidine-containing phosphotransfer domain, HPT domain"/>
    <property type="match status" value="1"/>
</dbReference>
<comment type="subcellular location">
    <subcellularLocation>
        <location evidence="2">Cytoplasm</location>
        <location evidence="2">Cytosol</location>
    </subcellularLocation>
    <subcellularLocation>
        <location evidence="2">Nucleus</location>
    </subcellularLocation>
</comment>
<evidence type="ECO:0000313" key="3">
    <source>
        <dbReference type="EMBL" id="KAB1214824.1"/>
    </source>
</evidence>
<keyword evidence="2" id="KW-0932">Cytokinin signaling pathway</keyword>
<dbReference type="GO" id="GO:0043424">
    <property type="term" value="F:protein histidine kinase binding"/>
    <property type="evidence" value="ECO:0007669"/>
    <property type="project" value="UniProtKB-UniRule"/>
</dbReference>
<dbReference type="EMBL" id="RXIC02000023">
    <property type="protein sequence ID" value="KAB1214824.1"/>
    <property type="molecule type" value="Genomic_DNA"/>
</dbReference>
<dbReference type="Proteomes" id="UP000516437">
    <property type="component" value="Chromosome 5"/>
</dbReference>
<evidence type="ECO:0000313" key="4">
    <source>
        <dbReference type="Proteomes" id="UP000516437"/>
    </source>
</evidence>
<comment type="caution">
    <text evidence="3">The sequence shown here is derived from an EMBL/GenBank/DDBJ whole genome shotgun (WGS) entry which is preliminary data.</text>
</comment>
<dbReference type="GO" id="GO:0005829">
    <property type="term" value="C:cytosol"/>
    <property type="evidence" value="ECO:0007669"/>
    <property type="project" value="UniProtKB-SubCell"/>
</dbReference>
<reference evidence="3 4" key="1">
    <citation type="journal article" date="2019" name="Plant Biotechnol. J.">
        <title>The red bayberry genome and genetic basis of sex determination.</title>
        <authorList>
            <person name="Jia H.M."/>
            <person name="Jia H.J."/>
            <person name="Cai Q.L."/>
            <person name="Wang Y."/>
            <person name="Zhao H.B."/>
            <person name="Yang W.F."/>
            <person name="Wang G.Y."/>
            <person name="Li Y.H."/>
            <person name="Zhan D.L."/>
            <person name="Shen Y.T."/>
            <person name="Niu Q.F."/>
            <person name="Chang L."/>
            <person name="Qiu J."/>
            <person name="Zhao L."/>
            <person name="Xie H.B."/>
            <person name="Fu W.Y."/>
            <person name="Jin J."/>
            <person name="Li X.W."/>
            <person name="Jiao Y."/>
            <person name="Zhou C.C."/>
            <person name="Tu T."/>
            <person name="Chai C.Y."/>
            <person name="Gao J.L."/>
            <person name="Fan L.J."/>
            <person name="van de Weg E."/>
            <person name="Wang J.Y."/>
            <person name="Gao Z.S."/>
        </authorList>
    </citation>
    <scope>NUCLEOTIDE SEQUENCE [LARGE SCALE GENOMIC DNA]</scope>
    <source>
        <tissue evidence="3">Leaves</tissue>
    </source>
</reference>